<dbReference type="EMBL" id="CAUEEQ010048063">
    <property type="protein sequence ID" value="CAJ0959549.1"/>
    <property type="molecule type" value="Genomic_DNA"/>
</dbReference>
<protein>
    <submittedName>
        <fullName evidence="2">Uncharacterized protein</fullName>
    </submittedName>
</protein>
<name>A0ABN9M5U4_9NEOB</name>
<accession>A0ABN9M5U4</accession>
<organism evidence="2 3">
    <name type="scientific">Ranitomeya imitator</name>
    <name type="common">mimic poison frog</name>
    <dbReference type="NCBI Taxonomy" id="111125"/>
    <lineage>
        <taxon>Eukaryota</taxon>
        <taxon>Metazoa</taxon>
        <taxon>Chordata</taxon>
        <taxon>Craniata</taxon>
        <taxon>Vertebrata</taxon>
        <taxon>Euteleostomi</taxon>
        <taxon>Amphibia</taxon>
        <taxon>Batrachia</taxon>
        <taxon>Anura</taxon>
        <taxon>Neobatrachia</taxon>
        <taxon>Hyloidea</taxon>
        <taxon>Dendrobatidae</taxon>
        <taxon>Dendrobatinae</taxon>
        <taxon>Ranitomeya</taxon>
    </lineage>
</organism>
<feature type="region of interest" description="Disordered" evidence="1">
    <location>
        <begin position="136"/>
        <end position="159"/>
    </location>
</feature>
<gene>
    <name evidence="2" type="ORF">RIMI_LOCUS16880332</name>
</gene>
<keyword evidence="3" id="KW-1185">Reference proteome</keyword>
<reference evidence="2" key="1">
    <citation type="submission" date="2023-07" db="EMBL/GenBank/DDBJ databases">
        <authorList>
            <person name="Stuckert A."/>
        </authorList>
    </citation>
    <scope>NUCLEOTIDE SEQUENCE</scope>
</reference>
<dbReference type="Proteomes" id="UP001176940">
    <property type="component" value="Unassembled WGS sequence"/>
</dbReference>
<evidence type="ECO:0000313" key="3">
    <source>
        <dbReference type="Proteomes" id="UP001176940"/>
    </source>
</evidence>
<sequence length="233" mass="25171">MKTGDSPLQHYNSCLLCLAWMPKVTQYELDSVNGILLFQIDEFGERRPGALGADPLSMSDVHHEVPPHISGLQQGNGLLGKSGTSSLVLTIPPSGSTHGRLHHSLSVLAPPPWLVTPRTIRSCCPGTRADEAEAGVPLCAVDTPPPSSVEDPQEYSGDPRVSQPFPDCLRANHSSAADLMSGVSVQVPGYVRRRIVICTGTGGLLRLRGRPLPDVLRYPDLHWWRNIRGLGVP</sequence>
<proteinExistence type="predicted"/>
<evidence type="ECO:0000256" key="1">
    <source>
        <dbReference type="SAM" id="MobiDB-lite"/>
    </source>
</evidence>
<evidence type="ECO:0000313" key="2">
    <source>
        <dbReference type="EMBL" id="CAJ0959549.1"/>
    </source>
</evidence>
<comment type="caution">
    <text evidence="2">The sequence shown here is derived from an EMBL/GenBank/DDBJ whole genome shotgun (WGS) entry which is preliminary data.</text>
</comment>